<keyword evidence="6" id="KW-0675">Receptor</keyword>
<dbReference type="Proteomes" id="UP001501920">
    <property type="component" value="Chromosome 8"/>
</dbReference>
<dbReference type="PANTHER" id="PTHR23037">
    <property type="entry name" value="CYTOKINE RECEPTOR"/>
    <property type="match status" value="1"/>
</dbReference>
<comment type="subcellular location">
    <subcellularLocation>
        <location evidence="1">Membrane</location>
        <topology evidence="1">Single-pass membrane protein</topology>
    </subcellularLocation>
</comment>
<dbReference type="Ensembl" id="ENSPNAT00000079880.1">
    <property type="protein sequence ID" value="ENSPNAP00000042409.1"/>
    <property type="gene ID" value="ENSPNAG00000007954.2"/>
</dbReference>
<name>A0AAR2IWI3_PYGNA</name>
<evidence type="ECO:0000256" key="7">
    <source>
        <dbReference type="SAM" id="Phobius"/>
    </source>
</evidence>
<evidence type="ECO:0000256" key="4">
    <source>
        <dbReference type="ARBA" id="ARBA00022989"/>
    </source>
</evidence>
<dbReference type="GO" id="GO:0016758">
    <property type="term" value="F:hexosyltransferase activity"/>
    <property type="evidence" value="ECO:0007669"/>
    <property type="project" value="InterPro"/>
</dbReference>
<dbReference type="InterPro" id="IPR007235">
    <property type="entry name" value="Glyco_trans_28_C"/>
</dbReference>
<keyword evidence="3" id="KW-0732">Signal</keyword>
<keyword evidence="4 7" id="KW-1133">Transmembrane helix</keyword>
<reference evidence="10" key="3">
    <citation type="submission" date="2025-09" db="UniProtKB">
        <authorList>
            <consortium name="Ensembl"/>
        </authorList>
    </citation>
    <scope>IDENTIFICATION</scope>
</reference>
<feature type="domain" description="Cytokine receptor-like factor 2-like" evidence="9">
    <location>
        <begin position="99"/>
        <end position="159"/>
    </location>
</feature>
<proteinExistence type="predicted"/>
<dbReference type="PANTHER" id="PTHR23037:SF42">
    <property type="entry name" value="CYTOKINE RECEPTOR COMMON SUBUNIT GAMMA ISOFORM X1-RELATED"/>
    <property type="match status" value="1"/>
</dbReference>
<accession>A0AAR2IWI3</accession>
<dbReference type="SUPFAM" id="SSF49265">
    <property type="entry name" value="Fibronectin type III"/>
    <property type="match status" value="2"/>
</dbReference>
<evidence type="ECO:0000256" key="6">
    <source>
        <dbReference type="ARBA" id="ARBA00023170"/>
    </source>
</evidence>
<reference evidence="10 11" key="1">
    <citation type="submission" date="2020-10" db="EMBL/GenBank/DDBJ databases">
        <title>Pygocentrus nattereri (red-bellied piranha) genome, fPygNat1, primary haplotype.</title>
        <authorList>
            <person name="Myers G."/>
            <person name="Meyer A."/>
            <person name="Karagic N."/>
            <person name="Pippel M."/>
            <person name="Winkler S."/>
            <person name="Tracey A."/>
            <person name="Wood J."/>
            <person name="Formenti G."/>
            <person name="Howe K."/>
            <person name="Fedrigo O."/>
            <person name="Jarvis E.D."/>
        </authorList>
    </citation>
    <scope>NUCLEOTIDE SEQUENCE [LARGE SCALE GENOMIC DNA]</scope>
</reference>
<dbReference type="InterPro" id="IPR036116">
    <property type="entry name" value="FN3_sf"/>
</dbReference>
<feature type="transmembrane region" description="Helical" evidence="7">
    <location>
        <begin position="295"/>
        <end position="316"/>
    </location>
</feature>
<evidence type="ECO:0000256" key="1">
    <source>
        <dbReference type="ARBA" id="ARBA00004167"/>
    </source>
</evidence>
<evidence type="ECO:0000313" key="10">
    <source>
        <dbReference type="Ensembl" id="ENSPNAP00000042409.1"/>
    </source>
</evidence>
<evidence type="ECO:0000313" key="11">
    <source>
        <dbReference type="Proteomes" id="UP001501920"/>
    </source>
</evidence>
<dbReference type="Gene3D" id="3.40.50.2000">
    <property type="entry name" value="Glycogen Phosphorylase B"/>
    <property type="match status" value="1"/>
</dbReference>
<protein>
    <submittedName>
        <fullName evidence="10">Interleukin 2 receptor, gamma b</fullName>
    </submittedName>
</protein>
<organism evidence="10 11">
    <name type="scientific">Pygocentrus nattereri</name>
    <name type="common">Red-bellied piranha</name>
    <dbReference type="NCBI Taxonomy" id="42514"/>
    <lineage>
        <taxon>Eukaryota</taxon>
        <taxon>Metazoa</taxon>
        <taxon>Chordata</taxon>
        <taxon>Craniata</taxon>
        <taxon>Vertebrata</taxon>
        <taxon>Euteleostomi</taxon>
        <taxon>Actinopterygii</taxon>
        <taxon>Neopterygii</taxon>
        <taxon>Teleostei</taxon>
        <taxon>Ostariophysi</taxon>
        <taxon>Characiformes</taxon>
        <taxon>Characoidei</taxon>
        <taxon>Pygocentrus</taxon>
    </lineage>
</organism>
<dbReference type="InterPro" id="IPR013783">
    <property type="entry name" value="Ig-like_fold"/>
</dbReference>
<dbReference type="GO" id="GO:0009897">
    <property type="term" value="C:external side of plasma membrane"/>
    <property type="evidence" value="ECO:0007669"/>
    <property type="project" value="TreeGrafter"/>
</dbReference>
<dbReference type="Gene3D" id="2.60.40.10">
    <property type="entry name" value="Immunoglobulins"/>
    <property type="match status" value="1"/>
</dbReference>
<dbReference type="GeneTree" id="ENSGT00940000164309"/>
<dbReference type="Pfam" id="PF22012">
    <property type="entry name" value="TSLPR_D1"/>
    <property type="match status" value="1"/>
</dbReference>
<dbReference type="GO" id="GO:0004896">
    <property type="term" value="F:cytokine receptor activity"/>
    <property type="evidence" value="ECO:0007669"/>
    <property type="project" value="TreeGrafter"/>
</dbReference>
<keyword evidence="5 7" id="KW-0472">Membrane</keyword>
<evidence type="ECO:0000256" key="2">
    <source>
        <dbReference type="ARBA" id="ARBA00022692"/>
    </source>
</evidence>
<dbReference type="AlphaFoldDB" id="A0AAR2IWI3"/>
<dbReference type="InterPro" id="IPR053856">
    <property type="entry name" value="TSLPR_D1"/>
</dbReference>
<reference evidence="10" key="2">
    <citation type="submission" date="2025-08" db="UniProtKB">
        <authorList>
            <consortium name="Ensembl"/>
        </authorList>
    </citation>
    <scope>IDENTIFICATION</scope>
</reference>
<evidence type="ECO:0000259" key="8">
    <source>
        <dbReference type="Pfam" id="PF04101"/>
    </source>
</evidence>
<dbReference type="Pfam" id="PF04101">
    <property type="entry name" value="Glyco_tran_28_C"/>
    <property type="match status" value="1"/>
</dbReference>
<keyword evidence="2 7" id="KW-0812">Transmembrane</keyword>
<sequence length="391" mass="44176">MNTSTMNSVFVTVGSTCFDDLIASMTSDEVVKALVDRGYTDVVLQVGRGSFVPDPQSCPGLRLEAFRFKESIAENIQLADLIISHAGKICTSQDCTVDINCMVINLEYVHCSWTRSQMQNMSYNFSSAFKHPDSYQECPQYLQENGQNVACRIPLHKNGQFDAFYTKLSMGGNLTVKKDYKHLKERVKINPPFNLSVNWSANGELCLYWVNNVSKPSCVEVMIRYRRASNQWQVSAEYQSTSYCIPLVPMGVNFTFQVKSRIGNLCGPGFWSEWSAPLQWGNYTGSISAPVPQSWWYLWLLGVIVLIALAVLLCYIERVKVLILPVVPDPSKNLQDLFYKHNGNVESWVHVSRELQEAFHTDYAESPCVVCEPSPTLKSKECEKPVQQHSA</sequence>
<evidence type="ECO:0000256" key="5">
    <source>
        <dbReference type="ARBA" id="ARBA00023136"/>
    </source>
</evidence>
<feature type="domain" description="Glycosyl transferase family 28 C-terminal" evidence="8">
    <location>
        <begin position="9"/>
        <end position="88"/>
    </location>
</feature>
<dbReference type="GO" id="GO:0016064">
    <property type="term" value="P:immunoglobulin mediated immune response"/>
    <property type="evidence" value="ECO:0007669"/>
    <property type="project" value="TreeGrafter"/>
</dbReference>
<keyword evidence="11" id="KW-1185">Reference proteome</keyword>
<evidence type="ECO:0000259" key="9">
    <source>
        <dbReference type="Pfam" id="PF22012"/>
    </source>
</evidence>
<evidence type="ECO:0000256" key="3">
    <source>
        <dbReference type="ARBA" id="ARBA00022729"/>
    </source>
</evidence>